<dbReference type="GO" id="GO:0008252">
    <property type="term" value="F:nucleotidase activity"/>
    <property type="evidence" value="ECO:0007669"/>
    <property type="project" value="TreeGrafter"/>
</dbReference>
<keyword evidence="2" id="KW-1185">Reference proteome</keyword>
<sequence length="247" mass="28147">MSLSIKEDDRYVVWFDIDNTLYSASSSVYPEMVKRTHAYFMNLGLSAGEASDLQWKYYRQYGLPLRGLVLNHDVDPLHFDKECDGSIPLEEMITFNSSVRKLLQDIDRSKARVWVLTNAYLNHAQRVLRILGLEDQVEGIAYCDYKDPNFTCKPEPAHYRQAMRLANVTETSRCLFVDDSKGHVESAKALGWEGCVHFCETASSSFDGGKEGTNDNGVIVINDLEQLRDVWPYIFINTKSASSKLDH</sequence>
<dbReference type="InterPro" id="IPR023214">
    <property type="entry name" value="HAD_sf"/>
</dbReference>
<comment type="caution">
    <text evidence="1">The sequence shown here is derived from an EMBL/GenBank/DDBJ whole genome shotgun (WGS) entry which is preliminary data.</text>
</comment>
<dbReference type="Pfam" id="PF00702">
    <property type="entry name" value="Hydrolase"/>
    <property type="match status" value="1"/>
</dbReference>
<dbReference type="EMBL" id="JADNYJ010000025">
    <property type="protein sequence ID" value="KAF8904762.1"/>
    <property type="molecule type" value="Genomic_DNA"/>
</dbReference>
<dbReference type="Proteomes" id="UP000724874">
    <property type="component" value="Unassembled WGS sequence"/>
</dbReference>
<name>A0A9P5NS72_GYMJU</name>
<dbReference type="InterPro" id="IPR052791">
    <property type="entry name" value="SSM1_domain"/>
</dbReference>
<dbReference type="GO" id="GO:0006206">
    <property type="term" value="P:pyrimidine nucleobase metabolic process"/>
    <property type="evidence" value="ECO:0007669"/>
    <property type="project" value="TreeGrafter"/>
</dbReference>
<dbReference type="PANTHER" id="PTHR47438">
    <property type="entry name" value="PHOSPHATE METABOLISM PROTEIN 8-RELATED"/>
    <property type="match status" value="1"/>
</dbReference>
<evidence type="ECO:0000313" key="2">
    <source>
        <dbReference type="Proteomes" id="UP000724874"/>
    </source>
</evidence>
<dbReference type="NCBIfam" id="TIGR01509">
    <property type="entry name" value="HAD-SF-IA-v3"/>
    <property type="match status" value="1"/>
</dbReference>
<dbReference type="Gene3D" id="1.10.150.450">
    <property type="match status" value="1"/>
</dbReference>
<gene>
    <name evidence="1" type="ORF">CPB84DRAFT_1895967</name>
</gene>
<dbReference type="SFLD" id="SFLDS00003">
    <property type="entry name" value="Haloacid_Dehalogenase"/>
    <property type="match status" value="1"/>
</dbReference>
<dbReference type="AlphaFoldDB" id="A0A9P5NS72"/>
<dbReference type="SFLD" id="SFLDG01129">
    <property type="entry name" value="C1.5:_HAD__Beta-PGM__Phosphata"/>
    <property type="match status" value="1"/>
</dbReference>
<accession>A0A9P5NS72</accession>
<protein>
    <submittedName>
        <fullName evidence="1">Pyrimidine 5-nucleotidase</fullName>
    </submittedName>
</protein>
<dbReference type="PANTHER" id="PTHR47438:SF1">
    <property type="entry name" value="PHOSPHATE METABOLISM PROTEIN 8-RELATED"/>
    <property type="match status" value="1"/>
</dbReference>
<dbReference type="NCBIfam" id="TIGR01993">
    <property type="entry name" value="Pyr-5-nucltdase"/>
    <property type="match status" value="1"/>
</dbReference>
<dbReference type="SUPFAM" id="SSF56784">
    <property type="entry name" value="HAD-like"/>
    <property type="match status" value="1"/>
</dbReference>
<organism evidence="1 2">
    <name type="scientific">Gymnopilus junonius</name>
    <name type="common">Spectacular rustgill mushroom</name>
    <name type="synonym">Gymnopilus spectabilis subsp. junonius</name>
    <dbReference type="NCBI Taxonomy" id="109634"/>
    <lineage>
        <taxon>Eukaryota</taxon>
        <taxon>Fungi</taxon>
        <taxon>Dikarya</taxon>
        <taxon>Basidiomycota</taxon>
        <taxon>Agaricomycotina</taxon>
        <taxon>Agaricomycetes</taxon>
        <taxon>Agaricomycetidae</taxon>
        <taxon>Agaricales</taxon>
        <taxon>Agaricineae</taxon>
        <taxon>Hymenogastraceae</taxon>
        <taxon>Gymnopilus</taxon>
    </lineage>
</organism>
<dbReference type="InterPro" id="IPR006439">
    <property type="entry name" value="HAD-SF_hydro_IA"/>
</dbReference>
<dbReference type="InterPro" id="IPR010237">
    <property type="entry name" value="Pyr-5-nucltdase"/>
</dbReference>
<dbReference type="GO" id="GO:0009166">
    <property type="term" value="P:nucleotide catabolic process"/>
    <property type="evidence" value="ECO:0007669"/>
    <property type="project" value="TreeGrafter"/>
</dbReference>
<evidence type="ECO:0000313" key="1">
    <source>
        <dbReference type="EMBL" id="KAF8904762.1"/>
    </source>
</evidence>
<reference evidence="1" key="1">
    <citation type="submission" date="2020-11" db="EMBL/GenBank/DDBJ databases">
        <authorList>
            <consortium name="DOE Joint Genome Institute"/>
            <person name="Ahrendt S."/>
            <person name="Riley R."/>
            <person name="Andreopoulos W."/>
            <person name="LaButti K."/>
            <person name="Pangilinan J."/>
            <person name="Ruiz-duenas F.J."/>
            <person name="Barrasa J.M."/>
            <person name="Sanchez-Garcia M."/>
            <person name="Camarero S."/>
            <person name="Miyauchi S."/>
            <person name="Serrano A."/>
            <person name="Linde D."/>
            <person name="Babiker R."/>
            <person name="Drula E."/>
            <person name="Ayuso-Fernandez I."/>
            <person name="Pacheco R."/>
            <person name="Padilla G."/>
            <person name="Ferreira P."/>
            <person name="Barriuso J."/>
            <person name="Kellner H."/>
            <person name="Castanera R."/>
            <person name="Alfaro M."/>
            <person name="Ramirez L."/>
            <person name="Pisabarro A.G."/>
            <person name="Kuo A."/>
            <person name="Tritt A."/>
            <person name="Lipzen A."/>
            <person name="He G."/>
            <person name="Yan M."/>
            <person name="Ng V."/>
            <person name="Cullen D."/>
            <person name="Martin F."/>
            <person name="Rosso M.-N."/>
            <person name="Henrissat B."/>
            <person name="Hibbett D."/>
            <person name="Martinez A.T."/>
            <person name="Grigoriev I.V."/>
        </authorList>
    </citation>
    <scope>NUCLEOTIDE SEQUENCE</scope>
    <source>
        <strain evidence="1">AH 44721</strain>
    </source>
</reference>
<proteinExistence type="predicted"/>
<dbReference type="InterPro" id="IPR036412">
    <property type="entry name" value="HAD-like_sf"/>
</dbReference>
<dbReference type="Gene3D" id="3.40.50.1000">
    <property type="entry name" value="HAD superfamily/HAD-like"/>
    <property type="match status" value="1"/>
</dbReference>
<dbReference type="OrthoDB" id="1065058at2759"/>
<dbReference type="SFLD" id="SFLDG01132">
    <property type="entry name" value="C1.5.3:_5'-Nucleotidase_Like"/>
    <property type="match status" value="1"/>
</dbReference>